<organism evidence="9 10">
    <name type="scientific">Kouleothrix aurantiaca</name>
    <dbReference type="NCBI Taxonomy" id="186479"/>
    <lineage>
        <taxon>Bacteria</taxon>
        <taxon>Bacillati</taxon>
        <taxon>Chloroflexota</taxon>
        <taxon>Chloroflexia</taxon>
        <taxon>Chloroflexales</taxon>
        <taxon>Roseiflexineae</taxon>
        <taxon>Roseiflexaceae</taxon>
        <taxon>Kouleothrix</taxon>
    </lineage>
</organism>
<evidence type="ECO:0000313" key="9">
    <source>
        <dbReference type="EMBL" id="KPV50748.1"/>
    </source>
</evidence>
<evidence type="ECO:0000256" key="1">
    <source>
        <dbReference type="ARBA" id="ARBA00004141"/>
    </source>
</evidence>
<sequence>LVATSEAMLAGAVALVLTRCLSAEDAYRAIEWRVVVPIAGMLPIGTALVSTGLAAQIGQVFTLTLASAGPLAVIAGLYLFTALLSQLVGGQVAALIIGPIAVSAAVQLGVNPSAVGVAVSMACSAAFLTPIAHPVNVLMMAPGSYTFGDFLRVGAGMMAICFATLLLVLRLFWQI</sequence>
<gene>
    <name evidence="9" type="ORF">SE17_25105</name>
</gene>
<reference evidence="9 10" key="1">
    <citation type="submission" date="2015-09" db="EMBL/GenBank/DDBJ databases">
        <title>Draft genome sequence of Kouleothrix aurantiaca JCM 19913.</title>
        <authorList>
            <person name="Hemp J."/>
        </authorList>
    </citation>
    <scope>NUCLEOTIDE SEQUENCE [LARGE SCALE GENOMIC DNA]</scope>
    <source>
        <strain evidence="9 10">COM-B</strain>
    </source>
</reference>
<dbReference type="GO" id="GO:0005886">
    <property type="term" value="C:plasma membrane"/>
    <property type="evidence" value="ECO:0007669"/>
    <property type="project" value="TreeGrafter"/>
</dbReference>
<dbReference type="EMBL" id="LJCR01001233">
    <property type="protein sequence ID" value="KPV50748.1"/>
    <property type="molecule type" value="Genomic_DNA"/>
</dbReference>
<keyword evidence="2" id="KW-0813">Transport</keyword>
<evidence type="ECO:0000256" key="4">
    <source>
        <dbReference type="ARBA" id="ARBA00022737"/>
    </source>
</evidence>
<feature type="transmembrane region" description="Helical" evidence="7">
    <location>
        <begin position="113"/>
        <end position="133"/>
    </location>
</feature>
<feature type="transmembrane region" description="Helical" evidence="7">
    <location>
        <begin position="153"/>
        <end position="173"/>
    </location>
</feature>
<keyword evidence="4" id="KW-0677">Repeat</keyword>
<evidence type="ECO:0000256" key="6">
    <source>
        <dbReference type="ARBA" id="ARBA00023136"/>
    </source>
</evidence>
<protein>
    <submittedName>
        <fullName evidence="9">Potassium transporter TrkA</fullName>
    </submittedName>
</protein>
<dbReference type="AlphaFoldDB" id="A0A0P9DDF3"/>
<feature type="domain" description="Citrate transporter-like" evidence="8">
    <location>
        <begin position="7"/>
        <end position="105"/>
    </location>
</feature>
<evidence type="ECO:0000256" key="5">
    <source>
        <dbReference type="ARBA" id="ARBA00022989"/>
    </source>
</evidence>
<dbReference type="PANTHER" id="PTHR43652:SF1">
    <property type="entry name" value="RESPONSE REGULATOR"/>
    <property type="match status" value="1"/>
</dbReference>
<feature type="non-terminal residue" evidence="9">
    <location>
        <position position="1"/>
    </location>
</feature>
<dbReference type="Proteomes" id="UP000050509">
    <property type="component" value="Unassembled WGS sequence"/>
</dbReference>
<dbReference type="PANTHER" id="PTHR43652">
    <property type="entry name" value="BASIC AMINO ACID ANTIPORTER YFCC-RELATED"/>
    <property type="match status" value="1"/>
</dbReference>
<comment type="subcellular location">
    <subcellularLocation>
        <location evidence="1">Membrane</location>
        <topology evidence="1">Multi-pass membrane protein</topology>
    </subcellularLocation>
</comment>
<proteinExistence type="predicted"/>
<dbReference type="InterPro" id="IPR004680">
    <property type="entry name" value="Cit_transptr-like_dom"/>
</dbReference>
<feature type="transmembrane region" description="Helical" evidence="7">
    <location>
        <begin position="32"/>
        <end position="53"/>
    </location>
</feature>
<evidence type="ECO:0000313" key="10">
    <source>
        <dbReference type="Proteomes" id="UP000050509"/>
    </source>
</evidence>
<evidence type="ECO:0000259" key="8">
    <source>
        <dbReference type="Pfam" id="PF03600"/>
    </source>
</evidence>
<name>A0A0P9DDF3_9CHLR</name>
<evidence type="ECO:0000256" key="3">
    <source>
        <dbReference type="ARBA" id="ARBA00022692"/>
    </source>
</evidence>
<evidence type="ECO:0000256" key="7">
    <source>
        <dbReference type="SAM" id="Phobius"/>
    </source>
</evidence>
<feature type="transmembrane region" description="Helical" evidence="7">
    <location>
        <begin position="87"/>
        <end position="106"/>
    </location>
</feature>
<dbReference type="GO" id="GO:0055085">
    <property type="term" value="P:transmembrane transport"/>
    <property type="evidence" value="ECO:0007669"/>
    <property type="project" value="InterPro"/>
</dbReference>
<dbReference type="Pfam" id="PF03600">
    <property type="entry name" value="CitMHS"/>
    <property type="match status" value="1"/>
</dbReference>
<keyword evidence="6 7" id="KW-0472">Membrane</keyword>
<comment type="caution">
    <text evidence="9">The sequence shown here is derived from an EMBL/GenBank/DDBJ whole genome shotgun (WGS) entry which is preliminary data.</text>
</comment>
<keyword evidence="5 7" id="KW-1133">Transmembrane helix</keyword>
<dbReference type="InterPro" id="IPR051679">
    <property type="entry name" value="DASS-Related_Transporters"/>
</dbReference>
<keyword evidence="3 7" id="KW-0812">Transmembrane</keyword>
<feature type="transmembrane region" description="Helical" evidence="7">
    <location>
        <begin position="60"/>
        <end position="81"/>
    </location>
</feature>
<keyword evidence="10" id="KW-1185">Reference proteome</keyword>
<dbReference type="PATRIC" id="fig|186479.3.peg.1048"/>
<accession>A0A0P9DDF3</accession>
<evidence type="ECO:0000256" key="2">
    <source>
        <dbReference type="ARBA" id="ARBA00022448"/>
    </source>
</evidence>